<keyword evidence="1" id="KW-0812">Transmembrane</keyword>
<evidence type="ECO:0000313" key="4">
    <source>
        <dbReference type="Proteomes" id="UP000886749"/>
    </source>
</evidence>
<evidence type="ECO:0000313" key="3">
    <source>
        <dbReference type="EMBL" id="HIR41065.1"/>
    </source>
</evidence>
<accession>A0A9D1AJ61</accession>
<evidence type="ECO:0000256" key="1">
    <source>
        <dbReference type="SAM" id="Phobius"/>
    </source>
</evidence>
<comment type="caution">
    <text evidence="3">The sequence shown here is derived from an EMBL/GenBank/DDBJ whole genome shotgun (WGS) entry which is preliminary data.</text>
</comment>
<keyword evidence="1" id="KW-0472">Membrane</keyword>
<proteinExistence type="predicted"/>
<sequence length="325" mass="35498">MGRRLQVLAAGLCCLLLGICAGTVAVPQPLEFQIPERMEQQCFLPDQITEHIFLYPGSRDYGAISNLQPLMVQEMNRQFQGSLSRKATLADIQAGEYYRISITDENLYGLHTTGQLLETLEQGELGWDCYITIEDDCILVKLRTLSLTQTDSSAVKSHYWTIQSMETVGDSNQRIGYNAAIQTGLQHTPDATQAFLVRNSYGFQVCLLCSDTIDTLVTVGETSVYGTSSFLDAVVAPGTTPKDGVFSFPALAARSTSFQPTLDFLPTELKQQVGLLGNTLPHIIQRQGLTLLQTGLLTAALLAAMGAALAVWQKRIAGLGTIRKE</sequence>
<reference evidence="3" key="2">
    <citation type="journal article" date="2021" name="PeerJ">
        <title>Extensive microbial diversity within the chicken gut microbiome revealed by metagenomics and culture.</title>
        <authorList>
            <person name="Gilroy R."/>
            <person name="Ravi A."/>
            <person name="Getino M."/>
            <person name="Pursley I."/>
            <person name="Horton D.L."/>
            <person name="Alikhan N.F."/>
            <person name="Baker D."/>
            <person name="Gharbi K."/>
            <person name="Hall N."/>
            <person name="Watson M."/>
            <person name="Adriaenssens E.M."/>
            <person name="Foster-Nyarko E."/>
            <person name="Jarju S."/>
            <person name="Secka A."/>
            <person name="Antonio M."/>
            <person name="Oren A."/>
            <person name="Chaudhuri R.R."/>
            <person name="La Ragione R."/>
            <person name="Hildebrand F."/>
            <person name="Pallen M.J."/>
        </authorList>
    </citation>
    <scope>NUCLEOTIDE SEQUENCE</scope>
    <source>
        <strain evidence="3">CHK184-25365</strain>
    </source>
</reference>
<reference evidence="3" key="1">
    <citation type="submission" date="2020-10" db="EMBL/GenBank/DDBJ databases">
        <authorList>
            <person name="Gilroy R."/>
        </authorList>
    </citation>
    <scope>NUCLEOTIDE SEQUENCE</scope>
    <source>
        <strain evidence="3">CHK184-25365</strain>
    </source>
</reference>
<keyword evidence="1" id="KW-1133">Transmembrane helix</keyword>
<keyword evidence="2" id="KW-0732">Signal</keyword>
<organism evidence="3 4">
    <name type="scientific">Candidatus Egerieicola pullicola</name>
    <dbReference type="NCBI Taxonomy" id="2840775"/>
    <lineage>
        <taxon>Bacteria</taxon>
        <taxon>Bacillati</taxon>
        <taxon>Bacillota</taxon>
        <taxon>Clostridia</taxon>
        <taxon>Eubacteriales</taxon>
        <taxon>Oscillospiraceae</taxon>
        <taxon>Oscillospiraceae incertae sedis</taxon>
        <taxon>Candidatus Egerieicola</taxon>
    </lineage>
</organism>
<dbReference type="EMBL" id="DVGY01000098">
    <property type="protein sequence ID" value="HIR41065.1"/>
    <property type="molecule type" value="Genomic_DNA"/>
</dbReference>
<gene>
    <name evidence="3" type="ORF">IAB36_04470</name>
</gene>
<dbReference type="Proteomes" id="UP000886749">
    <property type="component" value="Unassembled WGS sequence"/>
</dbReference>
<name>A0A9D1AJ61_9FIRM</name>
<feature type="transmembrane region" description="Helical" evidence="1">
    <location>
        <begin position="291"/>
        <end position="312"/>
    </location>
</feature>
<dbReference type="AlphaFoldDB" id="A0A9D1AJ61"/>
<protein>
    <submittedName>
        <fullName evidence="3">Uncharacterized protein</fullName>
    </submittedName>
</protein>
<feature type="chain" id="PRO_5039241567" evidence="2">
    <location>
        <begin position="26"/>
        <end position="325"/>
    </location>
</feature>
<feature type="signal peptide" evidence="2">
    <location>
        <begin position="1"/>
        <end position="25"/>
    </location>
</feature>
<evidence type="ECO:0000256" key="2">
    <source>
        <dbReference type="SAM" id="SignalP"/>
    </source>
</evidence>